<name>A0A9W4T0E9_9GLOM</name>
<evidence type="ECO:0000313" key="1">
    <source>
        <dbReference type="EMBL" id="CAI2190137.1"/>
    </source>
</evidence>
<dbReference type="PANTHER" id="PTHR45786">
    <property type="entry name" value="DNA BINDING PROTEIN-LIKE"/>
    <property type="match status" value="1"/>
</dbReference>
<accession>A0A9W4T0E9</accession>
<dbReference type="PANTHER" id="PTHR45786:SF74">
    <property type="entry name" value="ATP-DEPENDENT DNA HELICASE"/>
    <property type="match status" value="1"/>
</dbReference>
<dbReference type="AlphaFoldDB" id="A0A9W4T0E9"/>
<organism evidence="1 2">
    <name type="scientific">Funneliformis geosporum</name>
    <dbReference type="NCBI Taxonomy" id="1117311"/>
    <lineage>
        <taxon>Eukaryota</taxon>
        <taxon>Fungi</taxon>
        <taxon>Fungi incertae sedis</taxon>
        <taxon>Mucoromycota</taxon>
        <taxon>Glomeromycotina</taxon>
        <taxon>Glomeromycetes</taxon>
        <taxon>Glomerales</taxon>
        <taxon>Glomeraceae</taxon>
        <taxon>Funneliformis</taxon>
    </lineage>
</organism>
<dbReference type="Proteomes" id="UP001153678">
    <property type="component" value="Unassembled WGS sequence"/>
</dbReference>
<sequence length="68" mass="7675">NDPESDEPFVTQIQAYNQVLAFTSLGVNLDEKLANAKEGVYTFRIQGELYHQIGDLMPKDNDKKPTFA</sequence>
<reference evidence="1" key="1">
    <citation type="submission" date="2022-08" db="EMBL/GenBank/DDBJ databases">
        <authorList>
            <person name="Kallberg Y."/>
            <person name="Tangrot J."/>
            <person name="Rosling A."/>
        </authorList>
    </citation>
    <scope>NUCLEOTIDE SEQUENCE</scope>
    <source>
        <strain evidence="1">Wild A</strain>
    </source>
</reference>
<keyword evidence="2" id="KW-1185">Reference proteome</keyword>
<gene>
    <name evidence="1" type="ORF">FWILDA_LOCUS14425</name>
</gene>
<protein>
    <submittedName>
        <fullName evidence="1">18133_t:CDS:1</fullName>
    </submittedName>
</protein>
<dbReference type="OrthoDB" id="2447509at2759"/>
<proteinExistence type="predicted"/>
<dbReference type="EMBL" id="CAMKVN010006300">
    <property type="protein sequence ID" value="CAI2190137.1"/>
    <property type="molecule type" value="Genomic_DNA"/>
</dbReference>
<evidence type="ECO:0000313" key="2">
    <source>
        <dbReference type="Proteomes" id="UP001153678"/>
    </source>
</evidence>
<feature type="non-terminal residue" evidence="1">
    <location>
        <position position="1"/>
    </location>
</feature>
<comment type="caution">
    <text evidence="1">The sequence shown here is derived from an EMBL/GenBank/DDBJ whole genome shotgun (WGS) entry which is preliminary data.</text>
</comment>